<dbReference type="Proteomes" id="UP001186974">
    <property type="component" value="Unassembled WGS sequence"/>
</dbReference>
<organism evidence="1 2">
    <name type="scientific">Coniosporium uncinatum</name>
    <dbReference type="NCBI Taxonomy" id="93489"/>
    <lineage>
        <taxon>Eukaryota</taxon>
        <taxon>Fungi</taxon>
        <taxon>Dikarya</taxon>
        <taxon>Ascomycota</taxon>
        <taxon>Pezizomycotina</taxon>
        <taxon>Dothideomycetes</taxon>
        <taxon>Dothideomycetes incertae sedis</taxon>
        <taxon>Coniosporium</taxon>
    </lineage>
</organism>
<name>A0ACC3DHS0_9PEZI</name>
<dbReference type="EMBL" id="JAWDJW010004173">
    <property type="protein sequence ID" value="KAK3076261.1"/>
    <property type="molecule type" value="Genomic_DNA"/>
</dbReference>
<evidence type="ECO:0000313" key="1">
    <source>
        <dbReference type="EMBL" id="KAK3076261.1"/>
    </source>
</evidence>
<accession>A0ACC3DHS0</accession>
<feature type="non-terminal residue" evidence="1">
    <location>
        <position position="1"/>
    </location>
</feature>
<reference evidence="1" key="1">
    <citation type="submission" date="2024-09" db="EMBL/GenBank/DDBJ databases">
        <title>Black Yeasts Isolated from many extreme environments.</title>
        <authorList>
            <person name="Coleine C."/>
            <person name="Stajich J.E."/>
            <person name="Selbmann L."/>
        </authorList>
    </citation>
    <scope>NUCLEOTIDE SEQUENCE</scope>
    <source>
        <strain evidence="1">CCFEE 5737</strain>
    </source>
</reference>
<comment type="caution">
    <text evidence="1">The sequence shown here is derived from an EMBL/GenBank/DDBJ whole genome shotgun (WGS) entry which is preliminary data.</text>
</comment>
<proteinExistence type="predicted"/>
<protein>
    <submittedName>
        <fullName evidence="1">Uncharacterized protein</fullName>
    </submittedName>
</protein>
<sequence length="56" mass="6442">SEMLRFAGNRSLPIWLVLIYLGGHIVLTSLNVFWFGRMIKALQKRRAIGHGKQSME</sequence>
<keyword evidence="2" id="KW-1185">Reference proteome</keyword>
<gene>
    <name evidence="1" type="ORF">LTS18_013482</name>
</gene>
<evidence type="ECO:0000313" key="2">
    <source>
        <dbReference type="Proteomes" id="UP001186974"/>
    </source>
</evidence>